<proteinExistence type="inferred from homology"/>
<dbReference type="Gene3D" id="1.10.150.240">
    <property type="entry name" value="Putative phosphatase, domain 2"/>
    <property type="match status" value="1"/>
</dbReference>
<dbReference type="PANTHER" id="PTHR43316:SF3">
    <property type="entry name" value="HALOACID DEHALOGENASE, TYPE II (AFU_ORTHOLOGUE AFUA_2G07750)-RELATED"/>
    <property type="match status" value="1"/>
</dbReference>
<dbReference type="Gene3D" id="3.40.50.1000">
    <property type="entry name" value="HAD superfamily/HAD-like"/>
    <property type="match status" value="1"/>
</dbReference>
<dbReference type="InterPro" id="IPR006328">
    <property type="entry name" value="2-HAD"/>
</dbReference>
<dbReference type="CDD" id="cd02588">
    <property type="entry name" value="HAD_L2-DEX"/>
    <property type="match status" value="1"/>
</dbReference>
<evidence type="ECO:0000313" key="3">
    <source>
        <dbReference type="EMBL" id="GLV54967.1"/>
    </source>
</evidence>
<dbReference type="PRINTS" id="PR00413">
    <property type="entry name" value="HADHALOGNASE"/>
</dbReference>
<reference evidence="3 4" key="1">
    <citation type="submission" date="2023-02" db="EMBL/GenBank/DDBJ databases">
        <title>Dictyobacter halimunensis sp. nov., a new member of the class Ktedonobacteria from forest soil in a geothermal area.</title>
        <authorList>
            <person name="Rachmania M.K."/>
            <person name="Ningsih F."/>
            <person name="Sakai Y."/>
            <person name="Yabe S."/>
            <person name="Yokota A."/>
            <person name="Sjamsuridzal W."/>
        </authorList>
    </citation>
    <scope>NUCLEOTIDE SEQUENCE [LARGE SCALE GENOMIC DNA]</scope>
    <source>
        <strain evidence="3 4">S3.2.2.5</strain>
    </source>
</reference>
<dbReference type="InterPro" id="IPR051540">
    <property type="entry name" value="S-2-haloacid_dehalogenase"/>
</dbReference>
<evidence type="ECO:0000313" key="4">
    <source>
        <dbReference type="Proteomes" id="UP001344906"/>
    </source>
</evidence>
<dbReference type="InterPro" id="IPR036412">
    <property type="entry name" value="HAD-like_sf"/>
</dbReference>
<comment type="caution">
    <text evidence="3">The sequence shown here is derived from an EMBL/GenBank/DDBJ whole genome shotgun (WGS) entry which is preliminary data.</text>
</comment>
<organism evidence="3 4">
    <name type="scientific">Dictyobacter halimunensis</name>
    <dbReference type="NCBI Taxonomy" id="3026934"/>
    <lineage>
        <taxon>Bacteria</taxon>
        <taxon>Bacillati</taxon>
        <taxon>Chloroflexota</taxon>
        <taxon>Ktedonobacteria</taxon>
        <taxon>Ktedonobacterales</taxon>
        <taxon>Dictyobacteraceae</taxon>
        <taxon>Dictyobacter</taxon>
    </lineage>
</organism>
<protein>
    <submittedName>
        <fullName evidence="3">Haloacid dehalogenase</fullName>
    </submittedName>
</protein>
<dbReference type="EMBL" id="BSRI01000001">
    <property type="protein sequence ID" value="GLV54967.1"/>
    <property type="molecule type" value="Genomic_DNA"/>
</dbReference>
<sequence length="222" mass="24406">MAPICVFDVNETLLDLHVLDPLFEQAFGDSNLRRNWFNQMLQNAFVSTIIGQYSDFGTLGASALDMLAEQQGVTISAQERSAILDTMRHLPAHPEVPESLARLQHAGRRLVTLTNSTRQVATMQITNAGLAQYFEHIFSVDSVQRLKPAPETYQMVAARLQVPTSELMLIAAHAWDIAGASNVGYTTAFVARPGMVLNPLFPAPIINGHNLSEVADHILKLT</sequence>
<dbReference type="SFLD" id="SFLDS00003">
    <property type="entry name" value="Haloacid_Dehalogenase"/>
    <property type="match status" value="1"/>
</dbReference>
<evidence type="ECO:0000256" key="2">
    <source>
        <dbReference type="ARBA" id="ARBA00022801"/>
    </source>
</evidence>
<dbReference type="RefSeq" id="WP_338248892.1">
    <property type="nucleotide sequence ID" value="NZ_BSRI01000001.1"/>
</dbReference>
<dbReference type="PANTHER" id="PTHR43316">
    <property type="entry name" value="HYDROLASE, HALOACID DELAHOGENASE-RELATED"/>
    <property type="match status" value="1"/>
</dbReference>
<dbReference type="InterPro" id="IPR023198">
    <property type="entry name" value="PGP-like_dom2"/>
</dbReference>
<gene>
    <name evidence="3" type="ORF">KDH_18140</name>
</gene>
<name>A0ABQ6FNV9_9CHLR</name>
<dbReference type="SFLD" id="SFLDG01129">
    <property type="entry name" value="C1.5:_HAD__Beta-PGM__Phosphata"/>
    <property type="match status" value="1"/>
</dbReference>
<comment type="similarity">
    <text evidence="1">Belongs to the HAD-like hydrolase superfamily. S-2-haloalkanoic acid dehalogenase family.</text>
</comment>
<dbReference type="NCBIfam" id="TIGR01428">
    <property type="entry name" value="HAD_type_II"/>
    <property type="match status" value="1"/>
</dbReference>
<dbReference type="Proteomes" id="UP001344906">
    <property type="component" value="Unassembled WGS sequence"/>
</dbReference>
<evidence type="ECO:0000256" key="1">
    <source>
        <dbReference type="ARBA" id="ARBA00008106"/>
    </source>
</evidence>
<dbReference type="SUPFAM" id="SSF56784">
    <property type="entry name" value="HAD-like"/>
    <property type="match status" value="1"/>
</dbReference>
<dbReference type="NCBIfam" id="TIGR01493">
    <property type="entry name" value="HAD-SF-IA-v2"/>
    <property type="match status" value="1"/>
</dbReference>
<keyword evidence="2" id="KW-0378">Hydrolase</keyword>
<dbReference type="Pfam" id="PF00702">
    <property type="entry name" value="Hydrolase"/>
    <property type="match status" value="1"/>
</dbReference>
<accession>A0ABQ6FNV9</accession>
<dbReference type="InterPro" id="IPR006439">
    <property type="entry name" value="HAD-SF_hydro_IA"/>
</dbReference>
<dbReference type="InterPro" id="IPR023214">
    <property type="entry name" value="HAD_sf"/>
</dbReference>
<keyword evidence="4" id="KW-1185">Reference proteome</keyword>